<comment type="caution">
    <text evidence="2">The sequence shown here is derived from an EMBL/GenBank/DDBJ whole genome shotgun (WGS) entry which is preliminary data.</text>
</comment>
<keyword evidence="1" id="KW-0812">Transmembrane</keyword>
<dbReference type="AlphaFoldDB" id="A0A840AX05"/>
<feature type="transmembrane region" description="Helical" evidence="1">
    <location>
        <begin position="276"/>
        <end position="301"/>
    </location>
</feature>
<evidence type="ECO:0000313" key="3">
    <source>
        <dbReference type="Proteomes" id="UP000553963"/>
    </source>
</evidence>
<dbReference type="Proteomes" id="UP000553963">
    <property type="component" value="Unassembled WGS sequence"/>
</dbReference>
<accession>A0A840AX05</accession>
<dbReference type="Pfam" id="PF13795">
    <property type="entry name" value="HupE_UreJ_2"/>
    <property type="match status" value="1"/>
</dbReference>
<feature type="transmembrane region" description="Helical" evidence="1">
    <location>
        <begin position="243"/>
        <end position="264"/>
    </location>
</feature>
<feature type="transmembrane region" description="Helical" evidence="1">
    <location>
        <begin position="313"/>
        <end position="330"/>
    </location>
</feature>
<keyword evidence="3" id="KW-1185">Reference proteome</keyword>
<name>A0A840AX05_9HYPH</name>
<organism evidence="2 3">
    <name type="scientific">Kaistia hirudinis</name>
    <dbReference type="NCBI Taxonomy" id="1293440"/>
    <lineage>
        <taxon>Bacteria</taxon>
        <taxon>Pseudomonadati</taxon>
        <taxon>Pseudomonadota</taxon>
        <taxon>Alphaproteobacteria</taxon>
        <taxon>Hyphomicrobiales</taxon>
        <taxon>Kaistiaceae</taxon>
        <taxon>Kaistia</taxon>
    </lineage>
</organism>
<evidence type="ECO:0000256" key="1">
    <source>
        <dbReference type="SAM" id="Phobius"/>
    </source>
</evidence>
<dbReference type="EMBL" id="JACIDS010000007">
    <property type="protein sequence ID" value="MBB3933733.1"/>
    <property type="molecule type" value="Genomic_DNA"/>
</dbReference>
<sequence length="343" mass="37248">MAGFARCLVAAHLLAVAVVAMLGLILPAAAHEIRPAYLQIDQTDARHFNILWKTPLMSGMPLPVVLKLPDSVTHVLEPQERPLPGSILQKRIISAPNDLAGLRIEFVGLQATITDVLVRVNWLDGRQASAIVRPSQPWYVVPAEQSRWSVAFDYLKLGVRHILYGLDHLLFVASLMLIVRNWRVLVKTITAFTIAHSITLGLATFGLVALPGPPVEALVALSILLVAAEAVRMERGEKSLTITWPWVVAFGFGLLHGFGFAGAMTDLGLPRQDLPLALLFFNIGVEIGQLTFIAAILAVAYSARLIFTLGKPVRIAAAYGIGTIAAFWAVERLDAIFFSGGLM</sequence>
<feature type="transmembrane region" description="Helical" evidence="1">
    <location>
        <begin position="162"/>
        <end position="179"/>
    </location>
</feature>
<feature type="transmembrane region" description="Helical" evidence="1">
    <location>
        <begin position="191"/>
        <end position="209"/>
    </location>
</feature>
<keyword evidence="1" id="KW-1133">Transmembrane helix</keyword>
<proteinExistence type="predicted"/>
<protein>
    <recommendedName>
        <fullName evidence="4">HupE/UreJ family protein</fullName>
    </recommendedName>
</protein>
<evidence type="ECO:0008006" key="4">
    <source>
        <dbReference type="Google" id="ProtNLM"/>
    </source>
</evidence>
<dbReference type="InterPro" id="IPR032809">
    <property type="entry name" value="Put_HupE_UreJ"/>
</dbReference>
<gene>
    <name evidence="2" type="ORF">GGR25_004811</name>
</gene>
<dbReference type="RefSeq" id="WP_183401386.1">
    <property type="nucleotide sequence ID" value="NZ_JACIDS010000007.1"/>
</dbReference>
<evidence type="ECO:0000313" key="2">
    <source>
        <dbReference type="EMBL" id="MBB3933733.1"/>
    </source>
</evidence>
<reference evidence="2 3" key="1">
    <citation type="submission" date="2020-08" db="EMBL/GenBank/DDBJ databases">
        <title>Genomic Encyclopedia of Type Strains, Phase IV (KMG-IV): sequencing the most valuable type-strain genomes for metagenomic binning, comparative biology and taxonomic classification.</title>
        <authorList>
            <person name="Goeker M."/>
        </authorList>
    </citation>
    <scope>NUCLEOTIDE SEQUENCE [LARGE SCALE GENOMIC DNA]</scope>
    <source>
        <strain evidence="2 3">DSM 25966</strain>
    </source>
</reference>
<keyword evidence="1" id="KW-0472">Membrane</keyword>
<feature type="transmembrane region" description="Helical" evidence="1">
    <location>
        <begin position="215"/>
        <end position="231"/>
    </location>
</feature>